<name>A0AA86PEL1_9EUKA</name>
<gene>
    <name evidence="1" type="ORF">HINF_LOCUS24251</name>
    <name evidence="2" type="ORF">HINF_LOCUS71520</name>
</gene>
<evidence type="ECO:0000313" key="2">
    <source>
        <dbReference type="EMBL" id="CAL6102132.1"/>
    </source>
</evidence>
<reference evidence="2 3" key="2">
    <citation type="submission" date="2024-07" db="EMBL/GenBank/DDBJ databases">
        <authorList>
            <person name="Akdeniz Z."/>
        </authorList>
    </citation>
    <scope>NUCLEOTIDE SEQUENCE [LARGE SCALE GENOMIC DNA]</scope>
</reference>
<evidence type="ECO:0000313" key="1">
    <source>
        <dbReference type="EMBL" id="CAI9936606.1"/>
    </source>
</evidence>
<sequence>MYYQTFRKLLLKNTETPKQELVDFGRPLFQLTETVDKFYDVRPASLAHDIHLYRSERQSIIDRDSVAQQNLLKEQQLVVKPQVLATKVYTKPPPIERNRFMKARKDIFQGPNVQTEYKADPNALKIKTNKHYRINLRSRFKVKPAPYVKIVNGQGTVVWE</sequence>
<dbReference type="EMBL" id="CATOUU010000638">
    <property type="protein sequence ID" value="CAI9936606.1"/>
    <property type="molecule type" value="Genomic_DNA"/>
</dbReference>
<reference evidence="1" key="1">
    <citation type="submission" date="2023-06" db="EMBL/GenBank/DDBJ databases">
        <authorList>
            <person name="Kurt Z."/>
        </authorList>
    </citation>
    <scope>NUCLEOTIDE SEQUENCE</scope>
</reference>
<protein>
    <submittedName>
        <fullName evidence="2">Hypothetical_protein</fullName>
    </submittedName>
</protein>
<dbReference type="Proteomes" id="UP001642409">
    <property type="component" value="Unassembled WGS sequence"/>
</dbReference>
<evidence type="ECO:0000313" key="3">
    <source>
        <dbReference type="Proteomes" id="UP001642409"/>
    </source>
</evidence>
<organism evidence="1">
    <name type="scientific">Hexamita inflata</name>
    <dbReference type="NCBI Taxonomy" id="28002"/>
    <lineage>
        <taxon>Eukaryota</taxon>
        <taxon>Metamonada</taxon>
        <taxon>Diplomonadida</taxon>
        <taxon>Hexamitidae</taxon>
        <taxon>Hexamitinae</taxon>
        <taxon>Hexamita</taxon>
    </lineage>
</organism>
<dbReference type="EMBL" id="CAXDID020000552">
    <property type="protein sequence ID" value="CAL6102132.1"/>
    <property type="molecule type" value="Genomic_DNA"/>
</dbReference>
<keyword evidence="3" id="KW-1185">Reference proteome</keyword>
<comment type="caution">
    <text evidence="1">The sequence shown here is derived from an EMBL/GenBank/DDBJ whole genome shotgun (WGS) entry which is preliminary data.</text>
</comment>
<dbReference type="AlphaFoldDB" id="A0AA86PEL1"/>
<accession>A0AA86PEL1</accession>
<proteinExistence type="predicted"/>